<organism evidence="4 5">
    <name type="scientific">Planobispora siamensis</name>
    <dbReference type="NCBI Taxonomy" id="936338"/>
    <lineage>
        <taxon>Bacteria</taxon>
        <taxon>Bacillati</taxon>
        <taxon>Actinomycetota</taxon>
        <taxon>Actinomycetes</taxon>
        <taxon>Streptosporangiales</taxon>
        <taxon>Streptosporangiaceae</taxon>
        <taxon>Planobispora</taxon>
    </lineage>
</organism>
<dbReference type="Pfam" id="PF13539">
    <property type="entry name" value="Peptidase_M15_4"/>
    <property type="match status" value="1"/>
</dbReference>
<keyword evidence="2" id="KW-0732">Signal</keyword>
<name>A0A8J3WLQ8_9ACTN</name>
<dbReference type="InterPro" id="IPR009045">
    <property type="entry name" value="Zn_M74/Hedgehog-like"/>
</dbReference>
<dbReference type="AlphaFoldDB" id="A0A8J3WLQ8"/>
<evidence type="ECO:0000259" key="3">
    <source>
        <dbReference type="Pfam" id="PF13539"/>
    </source>
</evidence>
<keyword evidence="5" id="KW-1185">Reference proteome</keyword>
<accession>A0A8J3WLQ8</accession>
<dbReference type="EMBL" id="BOOJ01000036">
    <property type="protein sequence ID" value="GIH93875.1"/>
    <property type="molecule type" value="Genomic_DNA"/>
</dbReference>
<dbReference type="Gene3D" id="3.30.1380.10">
    <property type="match status" value="1"/>
</dbReference>
<dbReference type="GO" id="GO:0008233">
    <property type="term" value="F:peptidase activity"/>
    <property type="evidence" value="ECO:0007669"/>
    <property type="project" value="InterPro"/>
</dbReference>
<reference evidence="4 5" key="1">
    <citation type="submission" date="2021-01" db="EMBL/GenBank/DDBJ databases">
        <title>Whole genome shotgun sequence of Planobispora siamensis NBRC 107568.</title>
        <authorList>
            <person name="Komaki H."/>
            <person name="Tamura T."/>
        </authorList>
    </citation>
    <scope>NUCLEOTIDE SEQUENCE [LARGE SCALE GENOMIC DNA]</scope>
    <source>
        <strain evidence="4 5">NBRC 107568</strain>
    </source>
</reference>
<evidence type="ECO:0000256" key="1">
    <source>
        <dbReference type="SAM" id="MobiDB-lite"/>
    </source>
</evidence>
<feature type="compositionally biased region" description="Pro residues" evidence="1">
    <location>
        <begin position="71"/>
        <end position="86"/>
    </location>
</feature>
<sequence length="284" mass="30511">MVGTPVRMIVAAMACLAPAACGSSDPVAVPTAESVRPVPPPRSSTTPAVSPPASPTVSPTPTLSPTGAPSPTAPTAPATSPPPSAAPTPTQSPAGPPPFSAKVSRIARERLEHSWRSGCPVPVRDLRLITMTYWGFDDRPHIGEMVVHEDVADDVVTIFRRLYGWRWPIYRMELVDVYKGDDFDSIEADNTSAFNCRPATGSSSWSKHAYGRAIDINPRENPYVSADGSFAHRNARRFVKRPVNAPGVINPGDRVVKAFARLGWEWGGSWSGTKDYQHFSKGGG</sequence>
<feature type="compositionally biased region" description="Low complexity" evidence="1">
    <location>
        <begin position="55"/>
        <end position="70"/>
    </location>
</feature>
<dbReference type="SUPFAM" id="SSF55166">
    <property type="entry name" value="Hedgehog/DD-peptidase"/>
    <property type="match status" value="1"/>
</dbReference>
<evidence type="ECO:0000313" key="5">
    <source>
        <dbReference type="Proteomes" id="UP000619788"/>
    </source>
</evidence>
<evidence type="ECO:0000313" key="4">
    <source>
        <dbReference type="EMBL" id="GIH93875.1"/>
    </source>
</evidence>
<dbReference type="InterPro" id="IPR039561">
    <property type="entry name" value="Peptidase_M15C"/>
</dbReference>
<dbReference type="Proteomes" id="UP000619788">
    <property type="component" value="Unassembled WGS sequence"/>
</dbReference>
<feature type="region of interest" description="Disordered" evidence="1">
    <location>
        <begin position="21"/>
        <end position="100"/>
    </location>
</feature>
<comment type="caution">
    <text evidence="4">The sequence shown here is derived from an EMBL/GenBank/DDBJ whole genome shotgun (WGS) entry which is preliminary data.</text>
</comment>
<feature type="chain" id="PRO_5035294403" description="Peptidase M15C domain-containing protein" evidence="2">
    <location>
        <begin position="20"/>
        <end position="284"/>
    </location>
</feature>
<gene>
    <name evidence="4" type="ORF">Psi01_45050</name>
</gene>
<proteinExistence type="predicted"/>
<evidence type="ECO:0000256" key="2">
    <source>
        <dbReference type="SAM" id="SignalP"/>
    </source>
</evidence>
<dbReference type="RefSeq" id="WP_239127925.1">
    <property type="nucleotide sequence ID" value="NZ_BOOJ01000036.1"/>
</dbReference>
<protein>
    <recommendedName>
        <fullName evidence="3">Peptidase M15C domain-containing protein</fullName>
    </recommendedName>
</protein>
<feature type="domain" description="Peptidase M15C" evidence="3">
    <location>
        <begin position="200"/>
        <end position="280"/>
    </location>
</feature>
<feature type="signal peptide" evidence="2">
    <location>
        <begin position="1"/>
        <end position="19"/>
    </location>
</feature>